<dbReference type="Proteomes" id="UP001553148">
    <property type="component" value="Unassembled WGS sequence"/>
</dbReference>
<feature type="transmembrane region" description="Helical" evidence="7">
    <location>
        <begin position="550"/>
        <end position="574"/>
    </location>
</feature>
<accession>A0ABV3KMP6</accession>
<feature type="transmembrane region" description="Helical" evidence="7">
    <location>
        <begin position="781"/>
        <end position="802"/>
    </location>
</feature>
<organism evidence="9 10">
    <name type="scientific">Streptomyces griseosporeus</name>
    <dbReference type="NCBI Taxonomy" id="1910"/>
    <lineage>
        <taxon>Bacteria</taxon>
        <taxon>Bacillati</taxon>
        <taxon>Actinomycetota</taxon>
        <taxon>Actinomycetes</taxon>
        <taxon>Kitasatosporales</taxon>
        <taxon>Streptomycetaceae</taxon>
        <taxon>Streptomyces</taxon>
    </lineage>
</organism>
<comment type="caution">
    <text evidence="9">The sequence shown here is derived from an EMBL/GenBank/DDBJ whole genome shotgun (WGS) entry which is preliminary data.</text>
</comment>
<feature type="transmembrane region" description="Helical" evidence="7">
    <location>
        <begin position="422"/>
        <end position="442"/>
    </location>
</feature>
<dbReference type="PANTHER" id="PTHR30489:SF0">
    <property type="entry name" value="LIPOPROTEIN-RELEASING SYSTEM TRANSMEMBRANE PROTEIN LOLE"/>
    <property type="match status" value="1"/>
</dbReference>
<feature type="domain" description="ABC3 transporter permease C-terminal" evidence="8">
    <location>
        <begin position="792"/>
        <end position="905"/>
    </location>
</feature>
<evidence type="ECO:0000256" key="6">
    <source>
        <dbReference type="ARBA" id="ARBA00023136"/>
    </source>
</evidence>
<dbReference type="Pfam" id="PF02687">
    <property type="entry name" value="FtsX"/>
    <property type="match status" value="1"/>
</dbReference>
<proteinExistence type="inferred from homology"/>
<feature type="transmembrane region" description="Helical" evidence="7">
    <location>
        <begin position="471"/>
        <end position="488"/>
    </location>
</feature>
<sequence length="923" mass="94247">MGIRDEGGSPVRGGRGIPAPWIRTRLRAAPVAACALALLVALTACLAAALPRAVDRYEDTALAHAAEQARPDRTTVQVYAPPPRVEADQAEDVVRSVRPGLLGEQYRKILAQVRAPLVADRDQSTYGVRTTDPLAVPEPWLPQPSGLPARMIVAAQHDLAGHVTATTGRLPRAPGAVPLSVTEVEAAVTAETAKALRIKPGSVLHFPSPRPAGPLTVRVTGIVTPRAPERAWWATQPLLRAPSLNHLAGGEPGDVYWVGALLLPPEAGPALLGLPVAKERFWNIAPATGALRGGDLAGLKSAVASLEGGPGLRQVRATAGWEAGTVTELDQVFTSYDGLRSGVRPLVAVAAVGAGTVAAVVLVMAGGLAADRRRGELALLRARGASLPGLTGRLFAETATVAVPAGAAGLAAALLAVPDGRLLPALVAAAAVTLPACAALPLRALAAHRRVTVHTDRQDVTAVRPSRRRTVAELTLLVLAVGAVVMLRRQGGSAGGPVAAAPVLVGVIAALVLVRVYPLPLRRLAGPAGRLRGVVGPLALARAGRTSASAVLPLLALLTALTTAAFGGSVLAGVDAARDRAALLAVGADARVEASGGPLPSRAPDRVRHLAGVRDVAAVSLAYQARPGDGNAPVPLAGVDPAGYARLTARTGFGAFDAAGLKRPRAADAPLPALASPTVAATYGRQPFLVRLEDGSATTVRITAVRDRTPAVAGADFLVVDRAGLSGDAARPTALMVTGDGLTAHALRRATGSAPGLGVQLRSTERAHYVDSPLQSGAEDIYGAAVAAGAGYAVLALLLSLLRAAPERAALLARLRTMGLTRRESRRLLILESLPQSALAAAGGTLTGWATIRLLSPGIDLTTIALATAPAPTEAPTALSTDPLSLTLPALAVLTATVTVAAIQAWWVGRRGAVRELRAGDAR</sequence>
<evidence type="ECO:0000256" key="3">
    <source>
        <dbReference type="ARBA" id="ARBA00022475"/>
    </source>
</evidence>
<dbReference type="PANTHER" id="PTHR30489">
    <property type="entry name" value="LIPOPROTEIN-RELEASING SYSTEM TRANSMEMBRANE PROTEIN LOLE"/>
    <property type="match status" value="1"/>
</dbReference>
<name>A0ABV3KMP6_STRGS</name>
<evidence type="ECO:0000313" key="10">
    <source>
        <dbReference type="Proteomes" id="UP001553148"/>
    </source>
</evidence>
<evidence type="ECO:0000256" key="2">
    <source>
        <dbReference type="ARBA" id="ARBA00005236"/>
    </source>
</evidence>
<dbReference type="RefSeq" id="WP_239513138.1">
    <property type="nucleotide sequence ID" value="NZ_JBFAUJ010000005.1"/>
</dbReference>
<dbReference type="InterPro" id="IPR003838">
    <property type="entry name" value="ABC3_permease_C"/>
</dbReference>
<keyword evidence="4 7" id="KW-0812">Transmembrane</keyword>
<gene>
    <name evidence="9" type="ORF">AB0470_13605</name>
</gene>
<feature type="transmembrane region" description="Helical" evidence="7">
    <location>
        <begin position="346"/>
        <end position="369"/>
    </location>
</feature>
<evidence type="ECO:0000256" key="5">
    <source>
        <dbReference type="ARBA" id="ARBA00022989"/>
    </source>
</evidence>
<dbReference type="EMBL" id="JBFAUJ010000005">
    <property type="protein sequence ID" value="MEV8460572.1"/>
    <property type="molecule type" value="Genomic_DNA"/>
</dbReference>
<feature type="transmembrane region" description="Helical" evidence="7">
    <location>
        <begin position="886"/>
        <end position="908"/>
    </location>
</feature>
<reference evidence="9 10" key="1">
    <citation type="submission" date="2024-06" db="EMBL/GenBank/DDBJ databases">
        <title>The Natural Products Discovery Center: Release of the First 8490 Sequenced Strains for Exploring Actinobacteria Biosynthetic Diversity.</title>
        <authorList>
            <person name="Kalkreuter E."/>
            <person name="Kautsar S.A."/>
            <person name="Yang D."/>
            <person name="Bader C.D."/>
            <person name="Teijaro C.N."/>
            <person name="Fluegel L."/>
            <person name="Davis C.M."/>
            <person name="Simpson J.R."/>
            <person name="Lauterbach L."/>
            <person name="Steele A.D."/>
            <person name="Gui C."/>
            <person name="Meng S."/>
            <person name="Li G."/>
            <person name="Viehrig K."/>
            <person name="Ye F."/>
            <person name="Su P."/>
            <person name="Kiefer A.F."/>
            <person name="Nichols A."/>
            <person name="Cepeda A.J."/>
            <person name="Yan W."/>
            <person name="Fan B."/>
            <person name="Jiang Y."/>
            <person name="Adhikari A."/>
            <person name="Zheng C.-J."/>
            <person name="Schuster L."/>
            <person name="Cowan T.M."/>
            <person name="Smanski M.J."/>
            <person name="Chevrette M.G."/>
            <person name="De Carvalho L.P.S."/>
            <person name="Shen B."/>
        </authorList>
    </citation>
    <scope>NUCLEOTIDE SEQUENCE [LARGE SCALE GENOMIC DNA]</scope>
    <source>
        <strain evidence="9 10">NPDC052360</strain>
    </source>
</reference>
<feature type="transmembrane region" description="Helical" evidence="7">
    <location>
        <begin position="828"/>
        <end position="852"/>
    </location>
</feature>
<evidence type="ECO:0000256" key="1">
    <source>
        <dbReference type="ARBA" id="ARBA00004651"/>
    </source>
</evidence>
<keyword evidence="3" id="KW-1003">Cell membrane</keyword>
<evidence type="ECO:0000313" key="9">
    <source>
        <dbReference type="EMBL" id="MEV8460572.1"/>
    </source>
</evidence>
<keyword evidence="6 7" id="KW-0472">Membrane</keyword>
<evidence type="ECO:0000259" key="8">
    <source>
        <dbReference type="Pfam" id="PF02687"/>
    </source>
</evidence>
<protein>
    <submittedName>
        <fullName evidence="9">ABC transporter permease</fullName>
    </submittedName>
</protein>
<comment type="subcellular location">
    <subcellularLocation>
        <location evidence="1">Cell membrane</location>
        <topology evidence="1">Multi-pass membrane protein</topology>
    </subcellularLocation>
</comment>
<evidence type="ECO:0000256" key="4">
    <source>
        <dbReference type="ARBA" id="ARBA00022692"/>
    </source>
</evidence>
<feature type="transmembrane region" description="Helical" evidence="7">
    <location>
        <begin position="494"/>
        <end position="514"/>
    </location>
</feature>
<keyword evidence="5 7" id="KW-1133">Transmembrane helix</keyword>
<comment type="similarity">
    <text evidence="2">Belongs to the ABC-4 integral membrane protein family. LolC/E subfamily.</text>
</comment>
<evidence type="ECO:0000256" key="7">
    <source>
        <dbReference type="SAM" id="Phobius"/>
    </source>
</evidence>
<dbReference type="InterPro" id="IPR051447">
    <property type="entry name" value="Lipoprotein-release_system"/>
</dbReference>
<keyword evidence="10" id="KW-1185">Reference proteome</keyword>